<reference evidence="4 5" key="1">
    <citation type="submission" date="2019-10" db="EMBL/GenBank/DDBJ databases">
        <title>Gracilibacillus sp. nov. isolated from rice seeds.</title>
        <authorList>
            <person name="He S."/>
        </authorList>
    </citation>
    <scope>NUCLEOTIDE SEQUENCE [LARGE SCALE GENOMIC DNA]</scope>
    <source>
        <strain evidence="4 5">TD8</strain>
    </source>
</reference>
<dbReference type="RefSeq" id="WP_153407045.1">
    <property type="nucleotide sequence ID" value="NZ_ML762461.1"/>
</dbReference>
<dbReference type="GO" id="GO:0005975">
    <property type="term" value="P:carbohydrate metabolic process"/>
    <property type="evidence" value="ECO:0007669"/>
    <property type="project" value="InterPro"/>
</dbReference>
<dbReference type="InterPro" id="IPR013529">
    <property type="entry name" value="Glyco_hydro_42_N"/>
</dbReference>
<evidence type="ECO:0000256" key="2">
    <source>
        <dbReference type="ARBA" id="ARBA00023295"/>
    </source>
</evidence>
<dbReference type="Pfam" id="PF02449">
    <property type="entry name" value="Glyco_hydro_42"/>
    <property type="match status" value="1"/>
</dbReference>
<proteinExistence type="predicted"/>
<organism evidence="4 5">
    <name type="scientific">Gracilibacillus oryzae</name>
    <dbReference type="NCBI Taxonomy" id="1672701"/>
    <lineage>
        <taxon>Bacteria</taxon>
        <taxon>Bacillati</taxon>
        <taxon>Bacillota</taxon>
        <taxon>Bacilli</taxon>
        <taxon>Bacillales</taxon>
        <taxon>Bacillaceae</taxon>
        <taxon>Gracilibacillus</taxon>
    </lineage>
</organism>
<evidence type="ECO:0000259" key="3">
    <source>
        <dbReference type="Pfam" id="PF02449"/>
    </source>
</evidence>
<sequence>MNFLKEHKLMQMNNIELQYGEEASLHLTASPKGGGLQWELTDHSKKAFLQNEYFAAKVFHQSDDVLVIICRFVEAGGRFIQVHFGILPNVPVKICLPLKALNGEKLFLERYPNVMQTVLRGDAHIDLESIQTVYIETPSSQNGRSFSLSNMELLTHEPNFKKEKIVYVDEMGQNNFREWPEKIRDTEQLTASINRALDNDGKRPFKMEGGESYAATGFFRTQYDGEKWWLVNPDGEAFFSIGVNCVRANSPMKIKGMENLLPPLPEKDEKFAPAFEGDFFDFHLANLIRAFGDNWYDNWMKLTNNRLKEWQMNTIGNWSDENFIQYSDLPYVFQMNDFPETEQKIYRDFPDVFDPAYERNAREFAKQLESIREDRRVVGYFMRNEPHWAFVEDVNLVEVMLYQKETTCSKKAFADYLEEKYAEIDRLNQAWQTRLASFADLLVPEKLRLSHSLAQENDFSEFQKILVRKYIEIPLTQCRKVDQNHLNMGIRYAWISSKDLLEGCELFDVFSINCYQDMPDKDQIEYISKKLNMPVIIGEFHFGGADAGLPAYGIKAARNQSDRGKAYRYYVEQGAAIPGLVGVHYFQYNDQPVLGRFDGENYQIGLIDVAQQPYQDFIAEMCKAHDNVSEIRAGRRKPFDQMPVLIPKTGF</sequence>
<dbReference type="AlphaFoldDB" id="A0A7C8KR12"/>
<accession>A0A7C8KR12</accession>
<evidence type="ECO:0000313" key="5">
    <source>
        <dbReference type="Proteomes" id="UP000480246"/>
    </source>
</evidence>
<dbReference type="Proteomes" id="UP000480246">
    <property type="component" value="Unassembled WGS sequence"/>
</dbReference>
<dbReference type="Gene3D" id="3.20.20.80">
    <property type="entry name" value="Glycosidases"/>
    <property type="match status" value="1"/>
</dbReference>
<name>A0A7C8KR12_9BACI</name>
<dbReference type="GO" id="GO:0004565">
    <property type="term" value="F:beta-galactosidase activity"/>
    <property type="evidence" value="ECO:0007669"/>
    <property type="project" value="InterPro"/>
</dbReference>
<keyword evidence="2" id="KW-0326">Glycosidase</keyword>
<protein>
    <recommendedName>
        <fullName evidence="3">Glycoside hydrolase family 42 N-terminal domain-containing protein</fullName>
    </recommendedName>
</protein>
<dbReference type="GO" id="GO:0009341">
    <property type="term" value="C:beta-galactosidase complex"/>
    <property type="evidence" value="ECO:0007669"/>
    <property type="project" value="InterPro"/>
</dbReference>
<dbReference type="SUPFAM" id="SSF51445">
    <property type="entry name" value="(Trans)glycosidases"/>
    <property type="match status" value="1"/>
</dbReference>
<keyword evidence="5" id="KW-1185">Reference proteome</keyword>
<gene>
    <name evidence="4" type="ORF">F9U64_22085</name>
</gene>
<dbReference type="InterPro" id="IPR017853">
    <property type="entry name" value="GH"/>
</dbReference>
<feature type="domain" description="Glycoside hydrolase family 42 N-terminal" evidence="3">
    <location>
        <begin position="340"/>
        <end position="625"/>
    </location>
</feature>
<dbReference type="EMBL" id="WEID01000131">
    <property type="protein sequence ID" value="KAB8125677.1"/>
    <property type="molecule type" value="Genomic_DNA"/>
</dbReference>
<dbReference type="OrthoDB" id="9760450at2"/>
<evidence type="ECO:0000313" key="4">
    <source>
        <dbReference type="EMBL" id="KAB8125677.1"/>
    </source>
</evidence>
<comment type="caution">
    <text evidence="4">The sequence shown here is derived from an EMBL/GenBank/DDBJ whole genome shotgun (WGS) entry which is preliminary data.</text>
</comment>
<evidence type="ECO:0000256" key="1">
    <source>
        <dbReference type="ARBA" id="ARBA00022801"/>
    </source>
</evidence>
<keyword evidence="1" id="KW-0378">Hydrolase</keyword>